<feature type="region of interest" description="Disordered" evidence="1">
    <location>
        <begin position="64"/>
        <end position="102"/>
    </location>
</feature>
<dbReference type="EMBL" id="LR862139">
    <property type="protein sequence ID" value="CAD1818639.1"/>
    <property type="molecule type" value="Genomic_DNA"/>
</dbReference>
<organism evidence="2">
    <name type="scientific">Ananas comosus var. bracteatus</name>
    <name type="common">red pineapple</name>
    <dbReference type="NCBI Taxonomy" id="296719"/>
    <lineage>
        <taxon>Eukaryota</taxon>
        <taxon>Viridiplantae</taxon>
        <taxon>Streptophyta</taxon>
        <taxon>Embryophyta</taxon>
        <taxon>Tracheophyta</taxon>
        <taxon>Spermatophyta</taxon>
        <taxon>Magnoliopsida</taxon>
        <taxon>Liliopsida</taxon>
        <taxon>Poales</taxon>
        <taxon>Bromeliaceae</taxon>
        <taxon>Bromelioideae</taxon>
        <taxon>Ananas</taxon>
    </lineage>
</organism>
<accession>A0A6V7NJ43</accession>
<gene>
    <name evidence="2" type="ORF">CB5_LOCUS1850</name>
</gene>
<feature type="compositionally biased region" description="Basic and acidic residues" evidence="1">
    <location>
        <begin position="144"/>
        <end position="159"/>
    </location>
</feature>
<sequence length="159" mass="17460">MREGPLAAWAALGTGPKSRRPVPPHEFCPVRAVYRGRYLWSYALASHRRTAHVRTCNTPKQCGVRTNSMVPSGYGHPREELDQQVQGRQIQPPDLASSQSIADNPCSARLEVKDPVTCTSACKPRTKSPNGPPEGPCTVVRDPPVGEEHAVYTHSQDPR</sequence>
<feature type="region of interest" description="Disordered" evidence="1">
    <location>
        <begin position="120"/>
        <end position="159"/>
    </location>
</feature>
<dbReference type="AlphaFoldDB" id="A0A6V7NJ43"/>
<proteinExistence type="predicted"/>
<name>A0A6V7NJ43_ANACO</name>
<protein>
    <submittedName>
        <fullName evidence="2">Uncharacterized protein</fullName>
    </submittedName>
</protein>
<evidence type="ECO:0000256" key="1">
    <source>
        <dbReference type="SAM" id="MobiDB-lite"/>
    </source>
</evidence>
<reference evidence="2" key="1">
    <citation type="submission" date="2020-07" db="EMBL/GenBank/DDBJ databases">
        <authorList>
            <person name="Lin J."/>
        </authorList>
    </citation>
    <scope>NUCLEOTIDE SEQUENCE</scope>
</reference>
<evidence type="ECO:0000313" key="2">
    <source>
        <dbReference type="EMBL" id="CAD1818639.1"/>
    </source>
</evidence>